<dbReference type="InterPro" id="IPR025996">
    <property type="entry name" value="MT1864/Rv1816-like_C"/>
</dbReference>
<dbReference type="PANTHER" id="PTHR30055:SF234">
    <property type="entry name" value="HTH-TYPE TRANSCRIPTIONAL REGULATOR BETI"/>
    <property type="match status" value="1"/>
</dbReference>
<dbReference type="PANTHER" id="PTHR30055">
    <property type="entry name" value="HTH-TYPE TRANSCRIPTIONAL REGULATOR RUTR"/>
    <property type="match status" value="1"/>
</dbReference>
<dbReference type="SUPFAM" id="SSF46689">
    <property type="entry name" value="Homeodomain-like"/>
    <property type="match status" value="1"/>
</dbReference>
<feature type="domain" description="HTH tetR-type" evidence="5">
    <location>
        <begin position="20"/>
        <end position="81"/>
    </location>
</feature>
<evidence type="ECO:0000256" key="4">
    <source>
        <dbReference type="PROSITE-ProRule" id="PRU00335"/>
    </source>
</evidence>
<reference evidence="6 7" key="1">
    <citation type="submission" date="2020-10" db="EMBL/GenBank/DDBJ databases">
        <title>Sequencing the genomes of 1000 actinobacteria strains.</title>
        <authorList>
            <person name="Klenk H.-P."/>
        </authorList>
    </citation>
    <scope>NUCLEOTIDE SEQUENCE [LARGE SCALE GENOMIC DNA]</scope>
    <source>
        <strain evidence="6 7">DSM 44653</strain>
    </source>
</reference>
<evidence type="ECO:0000259" key="5">
    <source>
        <dbReference type="PROSITE" id="PS50977"/>
    </source>
</evidence>
<accession>A0ABR9I563</accession>
<dbReference type="PROSITE" id="PS50977">
    <property type="entry name" value="HTH_TETR_2"/>
    <property type="match status" value="1"/>
</dbReference>
<dbReference type="InterPro" id="IPR036271">
    <property type="entry name" value="Tet_transcr_reg_TetR-rel_C_sf"/>
</dbReference>
<keyword evidence="1" id="KW-0805">Transcription regulation</keyword>
<sequence>MPENVAAGIGRTRNRWGEGERLRGEILEAAGRLLAELGGEDGLTIRGVARAVGIAPASIYQHFSDRAELVRGLLDHEYARLAESMRVAEESVVETDAVGRIRAQIHAYCAFAMRNPGHYRLMLANGASDLEPDSRPKGPLLDVIDRLTAGFERCVEAGHELRVTPGRAAAVVFVGAHGRVALFHSALNRTGAELVEPFVDELVSLVFA</sequence>
<dbReference type="EMBL" id="JADBEG010000001">
    <property type="protein sequence ID" value="MBE1498309.1"/>
    <property type="molecule type" value="Genomic_DNA"/>
</dbReference>
<evidence type="ECO:0000313" key="6">
    <source>
        <dbReference type="EMBL" id="MBE1498309.1"/>
    </source>
</evidence>
<gene>
    <name evidence="6" type="ORF">H4696_005409</name>
</gene>
<evidence type="ECO:0000256" key="1">
    <source>
        <dbReference type="ARBA" id="ARBA00023015"/>
    </source>
</evidence>
<comment type="caution">
    <text evidence="6">The sequence shown here is derived from an EMBL/GenBank/DDBJ whole genome shotgun (WGS) entry which is preliminary data.</text>
</comment>
<name>A0ABR9I563_9PSEU</name>
<dbReference type="Gene3D" id="1.10.357.10">
    <property type="entry name" value="Tetracycline Repressor, domain 2"/>
    <property type="match status" value="1"/>
</dbReference>
<dbReference type="Proteomes" id="UP000631670">
    <property type="component" value="Unassembled WGS sequence"/>
</dbReference>
<evidence type="ECO:0000256" key="3">
    <source>
        <dbReference type="ARBA" id="ARBA00023163"/>
    </source>
</evidence>
<dbReference type="InterPro" id="IPR050109">
    <property type="entry name" value="HTH-type_TetR-like_transc_reg"/>
</dbReference>
<feature type="DNA-binding region" description="H-T-H motif" evidence="4">
    <location>
        <begin position="44"/>
        <end position="63"/>
    </location>
</feature>
<organism evidence="6 7">
    <name type="scientific">Amycolatopsis lexingtonensis</name>
    <dbReference type="NCBI Taxonomy" id="218822"/>
    <lineage>
        <taxon>Bacteria</taxon>
        <taxon>Bacillati</taxon>
        <taxon>Actinomycetota</taxon>
        <taxon>Actinomycetes</taxon>
        <taxon>Pseudonocardiales</taxon>
        <taxon>Pseudonocardiaceae</taxon>
        <taxon>Amycolatopsis</taxon>
    </lineage>
</organism>
<dbReference type="InterPro" id="IPR009057">
    <property type="entry name" value="Homeodomain-like_sf"/>
</dbReference>
<evidence type="ECO:0000256" key="2">
    <source>
        <dbReference type="ARBA" id="ARBA00023125"/>
    </source>
</evidence>
<evidence type="ECO:0000313" key="7">
    <source>
        <dbReference type="Proteomes" id="UP000631670"/>
    </source>
</evidence>
<keyword evidence="2 4" id="KW-0238">DNA-binding</keyword>
<protein>
    <submittedName>
        <fullName evidence="6">AcrR family transcriptional regulator</fullName>
    </submittedName>
</protein>
<dbReference type="InterPro" id="IPR001647">
    <property type="entry name" value="HTH_TetR"/>
</dbReference>
<dbReference type="Pfam" id="PF13305">
    <property type="entry name" value="TetR_C_33"/>
    <property type="match status" value="1"/>
</dbReference>
<proteinExistence type="predicted"/>
<keyword evidence="7" id="KW-1185">Reference proteome</keyword>
<keyword evidence="3" id="KW-0804">Transcription</keyword>
<dbReference type="Pfam" id="PF00440">
    <property type="entry name" value="TetR_N"/>
    <property type="match status" value="1"/>
</dbReference>
<dbReference type="SUPFAM" id="SSF48498">
    <property type="entry name" value="Tetracyclin repressor-like, C-terminal domain"/>
    <property type="match status" value="1"/>
</dbReference>